<dbReference type="InterPro" id="IPR039319">
    <property type="entry name" value="ELF3-like"/>
</dbReference>
<feature type="region of interest" description="Disordered" evidence="1">
    <location>
        <begin position="1"/>
        <end position="43"/>
    </location>
</feature>
<feature type="compositionally biased region" description="Basic and acidic residues" evidence="1">
    <location>
        <begin position="292"/>
        <end position="307"/>
    </location>
</feature>
<organism evidence="2 3">
    <name type="scientific">Sphagnum troendelagicum</name>
    <dbReference type="NCBI Taxonomy" id="128251"/>
    <lineage>
        <taxon>Eukaryota</taxon>
        <taxon>Viridiplantae</taxon>
        <taxon>Streptophyta</taxon>
        <taxon>Embryophyta</taxon>
        <taxon>Bryophyta</taxon>
        <taxon>Sphagnophytina</taxon>
        <taxon>Sphagnopsida</taxon>
        <taxon>Sphagnales</taxon>
        <taxon>Sphagnaceae</taxon>
        <taxon>Sphagnum</taxon>
    </lineage>
</organism>
<reference evidence="2" key="1">
    <citation type="submission" date="2024-02" db="EMBL/GenBank/DDBJ databases">
        <authorList>
            <consortium name="ELIXIR-Norway"/>
            <consortium name="Elixir Norway"/>
        </authorList>
    </citation>
    <scope>NUCLEOTIDE SEQUENCE</scope>
</reference>
<dbReference type="PANTHER" id="PTHR34281">
    <property type="entry name" value="PROTEIN EARLY FLOWERING 3"/>
    <property type="match status" value="1"/>
</dbReference>
<feature type="compositionally biased region" description="Polar residues" evidence="1">
    <location>
        <begin position="199"/>
        <end position="212"/>
    </location>
</feature>
<feature type="compositionally biased region" description="Polar residues" evidence="1">
    <location>
        <begin position="139"/>
        <end position="162"/>
    </location>
</feature>
<accession>A0ABP0ULR5</accession>
<feature type="region of interest" description="Disordered" evidence="1">
    <location>
        <begin position="60"/>
        <end position="212"/>
    </location>
</feature>
<feature type="region of interest" description="Disordered" evidence="1">
    <location>
        <begin position="405"/>
        <end position="431"/>
    </location>
</feature>
<feature type="compositionally biased region" description="Basic and acidic residues" evidence="1">
    <location>
        <begin position="1"/>
        <end position="11"/>
    </location>
</feature>
<feature type="compositionally biased region" description="Acidic residues" evidence="1">
    <location>
        <begin position="405"/>
        <end position="414"/>
    </location>
</feature>
<keyword evidence="3" id="KW-1185">Reference proteome</keyword>
<sequence>MKAPIDAKVDGSKQQQQQAGPALFPRLHVAETKRMGPRAPPRNKMALYEQFTIPVKRISSSPVSPLSATQNAFNNPPMSPALVPGFPPQASLNGTSSSTVVDGDTELQCVPLVAGSSVPMPGPKSSKKGKLDDDFAVPTYSTATQGSSQKRSTSSGPQSQEAASREHRPTWRHWDSGKQKRFNTEAPGGSDQPQVHKAVTNSDDVSSEQTACLSEQTGIVSEQNGGLSEQNCGLTWHTSSVTASVDDRDVRERVIDQTDADLDVSLQESDMLERDRDAAEQLQPSLTSPCSRAEEAERLRGQSEHNRYSRGNSENVSGEVSEQVGRGCSGNESESSMLDYVPVENTTPLDVMSAIGQQEFWRVRKTILRQQKLFSVQVYELHRLMEVQRQLAMCPDLTLEANDDVVEEQEQEQEDQQHVPESAPVTPLQPHVPELPAKCIEDNGIKKCKNNQPVIMERPQLKYPLLLPHQQQSSLPGQCWQAAPFAANEWGAQMGPPYMYFPYPPPYPPAYGFHPLMHPDMVMCEQNGGMPYAQLPPWQQPTFPHDSGALGPAPAWYTAPCVPAMESAQQRVTVGLPHHGHPPVQVESVGGSSQMHGFIPYGTQCMGGMRHSQVPHEKTLKWGHDGNVSDPLPLFPVVPVPNRSPQGGAIKAVPQAALATLELTAGILLSIQQERQQL</sequence>
<dbReference type="PANTHER" id="PTHR34281:SF2">
    <property type="entry name" value="PROTEIN EARLY FLOWERING 3"/>
    <property type="match status" value="1"/>
</dbReference>
<name>A0ABP0ULR5_9BRYO</name>
<protein>
    <submittedName>
        <fullName evidence="2">Uncharacterized protein</fullName>
    </submittedName>
</protein>
<feature type="compositionally biased region" description="Basic and acidic residues" evidence="1">
    <location>
        <begin position="163"/>
        <end position="178"/>
    </location>
</feature>
<feature type="compositionally biased region" description="Polar residues" evidence="1">
    <location>
        <begin position="309"/>
        <end position="320"/>
    </location>
</feature>
<evidence type="ECO:0000313" key="2">
    <source>
        <dbReference type="EMBL" id="CAK9223369.1"/>
    </source>
</evidence>
<evidence type="ECO:0000256" key="1">
    <source>
        <dbReference type="SAM" id="MobiDB-lite"/>
    </source>
</evidence>
<proteinExistence type="predicted"/>
<feature type="compositionally biased region" description="Polar residues" evidence="1">
    <location>
        <begin position="90"/>
        <end position="100"/>
    </location>
</feature>
<gene>
    <name evidence="2" type="ORF">CSSPTR1EN2_LOCUS16797</name>
</gene>
<feature type="compositionally biased region" description="Polar residues" evidence="1">
    <location>
        <begin position="60"/>
        <end position="76"/>
    </location>
</feature>
<dbReference type="Proteomes" id="UP001497512">
    <property type="component" value="Chromosome 4"/>
</dbReference>
<evidence type="ECO:0000313" key="3">
    <source>
        <dbReference type="Proteomes" id="UP001497512"/>
    </source>
</evidence>
<dbReference type="EMBL" id="OZ019896">
    <property type="protein sequence ID" value="CAK9223369.1"/>
    <property type="molecule type" value="Genomic_DNA"/>
</dbReference>
<feature type="region of interest" description="Disordered" evidence="1">
    <location>
        <begin position="266"/>
        <end position="334"/>
    </location>
</feature>